<gene>
    <name evidence="3" type="ORF">J116_016575</name>
</gene>
<dbReference type="InterPro" id="IPR041698">
    <property type="entry name" value="Methyltransf_25"/>
</dbReference>
<dbReference type="PANTHER" id="PTHR43861">
    <property type="entry name" value="TRANS-ACONITATE 2-METHYLTRANSFERASE-RELATED"/>
    <property type="match status" value="1"/>
</dbReference>
<dbReference type="Proteomes" id="UP000095329">
    <property type="component" value="Unassembled WGS sequence"/>
</dbReference>
<organism evidence="3 4">
    <name type="scientific">Streptomyces thermolilacinus SPC6</name>
    <dbReference type="NCBI Taxonomy" id="1306406"/>
    <lineage>
        <taxon>Bacteria</taxon>
        <taxon>Bacillati</taxon>
        <taxon>Actinomycetota</taxon>
        <taxon>Actinomycetes</taxon>
        <taxon>Kitasatosporales</taxon>
        <taxon>Streptomycetaceae</taxon>
        <taxon>Streptomyces</taxon>
    </lineage>
</organism>
<reference evidence="3 4" key="1">
    <citation type="journal article" date="2013" name="Genome Announc.">
        <title>Genome Sequence of Streptomyces violaceusniger Strain SPC6, a Halotolerant Streptomycete That Exhibits Rapid Growth and Development.</title>
        <authorList>
            <person name="Chen X."/>
            <person name="Zhang B."/>
            <person name="Zhang W."/>
            <person name="Wu X."/>
            <person name="Zhang M."/>
            <person name="Chen T."/>
            <person name="Liu G."/>
            <person name="Dyson P."/>
        </authorList>
    </citation>
    <scope>NUCLEOTIDE SEQUENCE [LARGE SCALE GENOMIC DNA]</scope>
    <source>
        <strain evidence="3 4">SPC6</strain>
    </source>
</reference>
<dbReference type="InterPro" id="IPR029063">
    <property type="entry name" value="SAM-dependent_MTases_sf"/>
</dbReference>
<evidence type="ECO:0000259" key="2">
    <source>
        <dbReference type="Pfam" id="PF13649"/>
    </source>
</evidence>
<dbReference type="RefSeq" id="WP_023588193.1">
    <property type="nucleotide sequence ID" value="NZ_ASHX02000001.1"/>
</dbReference>
<protein>
    <recommendedName>
        <fullName evidence="2">Methyltransferase domain-containing protein</fullName>
    </recommendedName>
</protein>
<dbReference type="EMBL" id="ASHX02000001">
    <property type="protein sequence ID" value="OEJ95850.1"/>
    <property type="molecule type" value="Genomic_DNA"/>
</dbReference>
<dbReference type="AlphaFoldDB" id="A0A1D3DU43"/>
<dbReference type="CDD" id="cd02440">
    <property type="entry name" value="AdoMet_MTases"/>
    <property type="match status" value="1"/>
</dbReference>
<accession>A0A1D3DU43</accession>
<dbReference type="GO" id="GO:0008168">
    <property type="term" value="F:methyltransferase activity"/>
    <property type="evidence" value="ECO:0007669"/>
    <property type="project" value="UniProtKB-ARBA"/>
</dbReference>
<dbReference type="GO" id="GO:0017000">
    <property type="term" value="P:antibiotic biosynthetic process"/>
    <property type="evidence" value="ECO:0007669"/>
    <property type="project" value="UniProtKB-ARBA"/>
</dbReference>
<feature type="domain" description="Methyltransferase" evidence="2">
    <location>
        <begin position="48"/>
        <end position="142"/>
    </location>
</feature>
<dbReference type="eggNOG" id="COG2226">
    <property type="taxonomic scope" value="Bacteria"/>
</dbReference>
<dbReference type="STRING" id="1306406.J116_016575"/>
<proteinExistence type="predicted"/>
<keyword evidence="4" id="KW-1185">Reference proteome</keyword>
<dbReference type="OrthoDB" id="3286690at2"/>
<dbReference type="Pfam" id="PF13649">
    <property type="entry name" value="Methyltransf_25"/>
    <property type="match status" value="1"/>
</dbReference>
<comment type="caution">
    <text evidence="3">The sequence shown here is derived from an EMBL/GenBank/DDBJ whole genome shotgun (WGS) entry which is preliminary data.</text>
</comment>
<dbReference type="SUPFAM" id="SSF53335">
    <property type="entry name" value="S-adenosyl-L-methionine-dependent methyltransferases"/>
    <property type="match status" value="1"/>
</dbReference>
<keyword evidence="1" id="KW-0808">Transferase</keyword>
<evidence type="ECO:0000313" key="4">
    <source>
        <dbReference type="Proteomes" id="UP000095329"/>
    </source>
</evidence>
<evidence type="ECO:0000313" key="3">
    <source>
        <dbReference type="EMBL" id="OEJ95850.1"/>
    </source>
</evidence>
<sequence>MTSTEGKNEIWNSGTFDSMRRKLIPSFDLIYSTGVYAVVETVPRQARVLDLGAGTGLLGGAILERLPEAELVLVDHSDAMLAKARERFAGNPRVTVQVADMKDPLPRGPFDAVVSGLAIHHLTHAEKEDLFRRIHDVLTPDGVFVNVEQLAGPNARIEAMYDAQHEAHVQRSECPPDEWAAGRERMKLDICATTEMQLEWLRKVGFSQVDILAKDWRYGTYAAWKAA</sequence>
<name>A0A1D3DU43_9ACTN</name>
<evidence type="ECO:0000256" key="1">
    <source>
        <dbReference type="ARBA" id="ARBA00022679"/>
    </source>
</evidence>
<dbReference type="Gene3D" id="3.40.50.150">
    <property type="entry name" value="Vaccinia Virus protein VP39"/>
    <property type="match status" value="1"/>
</dbReference>